<evidence type="ECO:0000313" key="1">
    <source>
        <dbReference type="EMBL" id="CAF4930058.1"/>
    </source>
</evidence>
<gene>
    <name evidence="1" type="ORF">GIL414_LOCUS53260</name>
</gene>
<protein>
    <submittedName>
        <fullName evidence="1">Uncharacterized protein</fullName>
    </submittedName>
</protein>
<organism evidence="1 2">
    <name type="scientific">Rotaria magnacalcarata</name>
    <dbReference type="NCBI Taxonomy" id="392030"/>
    <lineage>
        <taxon>Eukaryota</taxon>
        <taxon>Metazoa</taxon>
        <taxon>Spiralia</taxon>
        <taxon>Gnathifera</taxon>
        <taxon>Rotifera</taxon>
        <taxon>Eurotatoria</taxon>
        <taxon>Bdelloidea</taxon>
        <taxon>Philodinida</taxon>
        <taxon>Philodinidae</taxon>
        <taxon>Rotaria</taxon>
    </lineage>
</organism>
<reference evidence="1" key="1">
    <citation type="submission" date="2021-02" db="EMBL/GenBank/DDBJ databases">
        <authorList>
            <person name="Nowell W R."/>
        </authorList>
    </citation>
    <scope>NUCLEOTIDE SEQUENCE</scope>
</reference>
<proteinExistence type="predicted"/>
<accession>A0A8S3CXX3</accession>
<dbReference type="EMBL" id="CAJOBJ010184354">
    <property type="protein sequence ID" value="CAF4930058.1"/>
    <property type="molecule type" value="Genomic_DNA"/>
</dbReference>
<dbReference type="Proteomes" id="UP000681720">
    <property type="component" value="Unassembled WGS sequence"/>
</dbReference>
<name>A0A8S3CXX3_9BILA</name>
<feature type="non-terminal residue" evidence="1">
    <location>
        <position position="1"/>
    </location>
</feature>
<sequence>IASSVNGLRRLRRFVCCQSKMENNRSGMTECGVIEKSRNAMLDKEFLCVLSLIMDHQVLGVSSVNETN</sequence>
<dbReference type="AlphaFoldDB" id="A0A8S3CXX3"/>
<comment type="caution">
    <text evidence="1">The sequence shown here is derived from an EMBL/GenBank/DDBJ whole genome shotgun (WGS) entry which is preliminary data.</text>
</comment>
<evidence type="ECO:0000313" key="2">
    <source>
        <dbReference type="Proteomes" id="UP000681720"/>
    </source>
</evidence>